<dbReference type="PATRIC" id="fig|1423727.3.peg.1418"/>
<dbReference type="RefSeq" id="WP_057894684.1">
    <property type="nucleotide sequence ID" value="NZ_AYZQ01000003.1"/>
</dbReference>
<feature type="region of interest" description="Disordered" evidence="2">
    <location>
        <begin position="34"/>
        <end position="58"/>
    </location>
</feature>
<dbReference type="Pfam" id="PF12978">
    <property type="entry name" value="DUF3862"/>
    <property type="match status" value="1"/>
</dbReference>
<proteinExistence type="predicted"/>
<reference evidence="3 4" key="1">
    <citation type="journal article" date="2015" name="Genome Announc.">
        <title>Expanding the biotechnology potential of lactobacilli through comparative genomics of 213 strains and associated genera.</title>
        <authorList>
            <person name="Sun Z."/>
            <person name="Harris H.M."/>
            <person name="McCann A."/>
            <person name="Guo C."/>
            <person name="Argimon S."/>
            <person name="Zhang W."/>
            <person name="Yang X."/>
            <person name="Jeffery I.B."/>
            <person name="Cooney J.C."/>
            <person name="Kagawa T.F."/>
            <person name="Liu W."/>
            <person name="Song Y."/>
            <person name="Salvetti E."/>
            <person name="Wrobel A."/>
            <person name="Rasinkangas P."/>
            <person name="Parkhill J."/>
            <person name="Rea M.C."/>
            <person name="O'Sullivan O."/>
            <person name="Ritari J."/>
            <person name="Douillard F.P."/>
            <person name="Paul Ross R."/>
            <person name="Yang R."/>
            <person name="Briner A.E."/>
            <person name="Felis G.E."/>
            <person name="de Vos W.M."/>
            <person name="Barrangou R."/>
            <person name="Klaenhammer T.R."/>
            <person name="Caufield P.W."/>
            <person name="Cui Y."/>
            <person name="Zhang H."/>
            <person name="O'Toole P.W."/>
        </authorList>
    </citation>
    <scope>NUCLEOTIDE SEQUENCE [LARGE SCALE GENOMIC DNA]</scope>
    <source>
        <strain evidence="3 4">DSM 23927</strain>
    </source>
</reference>
<feature type="compositionally biased region" description="Polar residues" evidence="2">
    <location>
        <begin position="43"/>
        <end position="57"/>
    </location>
</feature>
<evidence type="ECO:0000313" key="3">
    <source>
        <dbReference type="EMBL" id="KRM71740.1"/>
    </source>
</evidence>
<gene>
    <name evidence="3" type="ORF">FC34_GL001399</name>
</gene>
<sequence length="214" mass="23439">MWLVIAMIVAVGVGGSMYVLHQGQQSQQAVATNKEQNKVKKTVQGNRSTRQQPTAKPSTKVDLTLTQKFNQIADSKANYDTQSQVTALLGKPSQIEEVPVANQTGKVLTWNRPNGQVGSVKVTFMDDKVLSKQVEGVYEDVRSRLTLADYKQVKKGDTIAQVITVLGHPLRVISLVNPTPVLAYEYEGKVSQAAYKISILFIDGKVVDPKQTGL</sequence>
<evidence type="ECO:0000256" key="2">
    <source>
        <dbReference type="SAM" id="MobiDB-lite"/>
    </source>
</evidence>
<dbReference type="EMBL" id="AYZQ01000003">
    <property type="protein sequence ID" value="KRM71740.1"/>
    <property type="molecule type" value="Genomic_DNA"/>
</dbReference>
<dbReference type="AlphaFoldDB" id="A0A0R2B887"/>
<name>A0A0R2B887_9LACO</name>
<dbReference type="Proteomes" id="UP000051672">
    <property type="component" value="Unassembled WGS sequence"/>
</dbReference>
<dbReference type="InterPro" id="IPR037873">
    <property type="entry name" value="BamE-like"/>
</dbReference>
<keyword evidence="4" id="KW-1185">Reference proteome</keyword>
<protein>
    <submittedName>
        <fullName evidence="3">Uncharacterized protein</fullName>
    </submittedName>
</protein>
<accession>A0A0R2B887</accession>
<evidence type="ECO:0000256" key="1">
    <source>
        <dbReference type="ARBA" id="ARBA00022729"/>
    </source>
</evidence>
<organism evidence="3 4">
    <name type="scientific">Lacticaseibacillus brantae DSM 23927</name>
    <dbReference type="NCBI Taxonomy" id="1423727"/>
    <lineage>
        <taxon>Bacteria</taxon>
        <taxon>Bacillati</taxon>
        <taxon>Bacillota</taxon>
        <taxon>Bacilli</taxon>
        <taxon>Lactobacillales</taxon>
        <taxon>Lactobacillaceae</taxon>
        <taxon>Lacticaseibacillus</taxon>
    </lineage>
</organism>
<dbReference type="InterPro" id="IPR024418">
    <property type="entry name" value="DUF3862"/>
</dbReference>
<comment type="caution">
    <text evidence="3">The sequence shown here is derived from an EMBL/GenBank/DDBJ whole genome shotgun (WGS) entry which is preliminary data.</text>
</comment>
<dbReference type="STRING" id="1423727.FC34_GL001399"/>
<evidence type="ECO:0000313" key="4">
    <source>
        <dbReference type="Proteomes" id="UP000051672"/>
    </source>
</evidence>
<keyword evidence="1" id="KW-0732">Signal</keyword>
<dbReference type="Gene3D" id="3.30.1450.10">
    <property type="match status" value="2"/>
</dbReference>